<accession>A0A6N2N9J3</accession>
<feature type="compositionally biased region" description="Polar residues" evidence="3">
    <location>
        <begin position="84"/>
        <end position="102"/>
    </location>
</feature>
<evidence type="ECO:0000259" key="4">
    <source>
        <dbReference type="SMART" id="SM00951"/>
    </source>
</evidence>
<dbReference type="SMART" id="SM00951">
    <property type="entry name" value="QLQ"/>
    <property type="match status" value="1"/>
</dbReference>
<name>A0A6N2N9J3_SALVM</name>
<keyword evidence="2" id="KW-0539">Nucleus</keyword>
<feature type="region of interest" description="Disordered" evidence="3">
    <location>
        <begin position="81"/>
        <end position="209"/>
    </location>
</feature>
<dbReference type="InterPro" id="IPR014978">
    <property type="entry name" value="Gln-Leu-Gln_QLQ"/>
</dbReference>
<gene>
    <name evidence="5" type="ORF">SVIM_LOCUS428896</name>
</gene>
<reference evidence="5" key="1">
    <citation type="submission" date="2019-03" db="EMBL/GenBank/DDBJ databases">
        <authorList>
            <person name="Mank J."/>
            <person name="Almeida P."/>
        </authorList>
    </citation>
    <scope>NUCLEOTIDE SEQUENCE</scope>
    <source>
        <strain evidence="5">78183</strain>
    </source>
</reference>
<evidence type="ECO:0000256" key="3">
    <source>
        <dbReference type="SAM" id="MobiDB-lite"/>
    </source>
</evidence>
<organism evidence="5">
    <name type="scientific">Salix viminalis</name>
    <name type="common">Common osier</name>
    <name type="synonym">Basket willow</name>
    <dbReference type="NCBI Taxonomy" id="40686"/>
    <lineage>
        <taxon>Eukaryota</taxon>
        <taxon>Viridiplantae</taxon>
        <taxon>Streptophyta</taxon>
        <taxon>Embryophyta</taxon>
        <taxon>Tracheophyta</taxon>
        <taxon>Spermatophyta</taxon>
        <taxon>Magnoliopsida</taxon>
        <taxon>eudicotyledons</taxon>
        <taxon>Gunneridae</taxon>
        <taxon>Pentapetalae</taxon>
        <taxon>rosids</taxon>
        <taxon>fabids</taxon>
        <taxon>Malpighiales</taxon>
        <taxon>Salicaceae</taxon>
        <taxon>Saliceae</taxon>
        <taxon>Salix</taxon>
    </lineage>
</organism>
<dbReference type="GO" id="GO:0005524">
    <property type="term" value="F:ATP binding"/>
    <property type="evidence" value="ECO:0007669"/>
    <property type="project" value="InterPro"/>
</dbReference>
<sequence length="466" mass="49689">MASSQSSQNVELEAAKFLHKLIQDSKDEPAKLATKLFVILQHMKSSGKEHSMPYQVISRAMETVINQHGLDIEALRSSHLPLTGGTQMGDSSTAQYGGSSQAVGVGKDSKAAENEISKVDPSASSRPLVGPISAGHDYYQGSGTQRSSQSFDHESPSSLDTRSANSQSQERGGNQKDGKTAVSKRKRGDSSLHSEMHVDNPQKFDPRNTMANLRKGKMNKVDSQGSYAVRGQHQGGPLSSAHESLNSRGMWNQNKAGLPLERSQVPRFSSNTVSGRATAEIPLQQSAISSLGSSAFSKVHGGLPATSYPAGPVGEIGFAGPVQYGGSEHQKHGLAKGVVASSAEKTSEGFFSANHVDDFPSSLSTGKILENDGGSSNMFSESNKIIQGGRQSSNSELTMIRSTPPRDVGKSPVSQGCVLSGMPFNEQQLRQLRAQCLVFLAFRNSLLPKKLHLDIALGNVFPKEAD</sequence>
<dbReference type="AlphaFoldDB" id="A0A6N2N9J3"/>
<dbReference type="GO" id="GO:0005634">
    <property type="term" value="C:nucleus"/>
    <property type="evidence" value="ECO:0007669"/>
    <property type="project" value="UniProtKB-SubCell"/>
</dbReference>
<feature type="compositionally biased region" description="Polar residues" evidence="3">
    <location>
        <begin position="141"/>
        <end position="172"/>
    </location>
</feature>
<dbReference type="GO" id="GO:0006355">
    <property type="term" value="P:regulation of DNA-templated transcription"/>
    <property type="evidence" value="ECO:0007669"/>
    <property type="project" value="InterPro"/>
</dbReference>
<proteinExistence type="predicted"/>
<feature type="compositionally biased region" description="Basic and acidic residues" evidence="3">
    <location>
        <begin position="188"/>
        <end position="206"/>
    </location>
</feature>
<comment type="subcellular location">
    <subcellularLocation>
        <location evidence="1">Nucleus</location>
    </subcellularLocation>
</comment>
<dbReference type="EMBL" id="CAADRP010001996">
    <property type="protein sequence ID" value="VFU58620.1"/>
    <property type="molecule type" value="Genomic_DNA"/>
</dbReference>
<evidence type="ECO:0000313" key="5">
    <source>
        <dbReference type="EMBL" id="VFU58620.1"/>
    </source>
</evidence>
<feature type="compositionally biased region" description="Basic and acidic residues" evidence="3">
    <location>
        <begin position="107"/>
        <end position="118"/>
    </location>
</feature>
<dbReference type="GO" id="GO:0048731">
    <property type="term" value="P:system development"/>
    <property type="evidence" value="ECO:0007669"/>
    <property type="project" value="UniProtKB-ARBA"/>
</dbReference>
<feature type="domain" description="QLQ" evidence="4">
    <location>
        <begin position="422"/>
        <end position="457"/>
    </location>
</feature>
<evidence type="ECO:0000256" key="1">
    <source>
        <dbReference type="ARBA" id="ARBA00004123"/>
    </source>
</evidence>
<protein>
    <recommendedName>
        <fullName evidence="4">QLQ domain-containing protein</fullName>
    </recommendedName>
</protein>
<evidence type="ECO:0000256" key="2">
    <source>
        <dbReference type="ARBA" id="ARBA00023242"/>
    </source>
</evidence>